<dbReference type="PROSITE" id="PS50977">
    <property type="entry name" value="HTH_TETR_2"/>
    <property type="match status" value="1"/>
</dbReference>
<comment type="caution">
    <text evidence="4">The sequence shown here is derived from an EMBL/GenBank/DDBJ whole genome shotgun (WGS) entry which is preliminary data.</text>
</comment>
<dbReference type="InterPro" id="IPR050624">
    <property type="entry name" value="HTH-type_Tx_Regulator"/>
</dbReference>
<accession>A0A852SKZ7</accession>
<dbReference type="Proteomes" id="UP000549913">
    <property type="component" value="Unassembled WGS sequence"/>
</dbReference>
<evidence type="ECO:0000256" key="1">
    <source>
        <dbReference type="ARBA" id="ARBA00023125"/>
    </source>
</evidence>
<dbReference type="Gene3D" id="1.10.357.10">
    <property type="entry name" value="Tetracycline Repressor, domain 2"/>
    <property type="match status" value="1"/>
</dbReference>
<keyword evidence="1 2" id="KW-0238">DNA-binding</keyword>
<dbReference type="SUPFAM" id="SSF46689">
    <property type="entry name" value="Homeodomain-like"/>
    <property type="match status" value="1"/>
</dbReference>
<evidence type="ECO:0000259" key="3">
    <source>
        <dbReference type="PROSITE" id="PS50977"/>
    </source>
</evidence>
<proteinExistence type="predicted"/>
<feature type="domain" description="HTH tetR-type" evidence="3">
    <location>
        <begin position="24"/>
        <end position="82"/>
    </location>
</feature>
<organism evidence="4 5">
    <name type="scientific">Herbiconiux flava</name>
    <dbReference type="NCBI Taxonomy" id="881268"/>
    <lineage>
        <taxon>Bacteria</taxon>
        <taxon>Bacillati</taxon>
        <taxon>Actinomycetota</taxon>
        <taxon>Actinomycetes</taxon>
        <taxon>Micrococcales</taxon>
        <taxon>Microbacteriaceae</taxon>
        <taxon>Herbiconiux</taxon>
    </lineage>
</organism>
<protein>
    <submittedName>
        <fullName evidence="4">AcrR family transcriptional regulator</fullName>
    </submittedName>
</protein>
<reference evidence="4 5" key="1">
    <citation type="submission" date="2020-07" db="EMBL/GenBank/DDBJ databases">
        <title>Sequencing the genomes of 1000 actinobacteria strains.</title>
        <authorList>
            <person name="Klenk H.-P."/>
        </authorList>
    </citation>
    <scope>NUCLEOTIDE SEQUENCE [LARGE SCALE GENOMIC DNA]</scope>
    <source>
        <strain evidence="4 5">DSM 26474</strain>
    </source>
</reference>
<feature type="DNA-binding region" description="H-T-H motif" evidence="2">
    <location>
        <begin position="45"/>
        <end position="64"/>
    </location>
</feature>
<evidence type="ECO:0000256" key="2">
    <source>
        <dbReference type="PROSITE-ProRule" id="PRU00335"/>
    </source>
</evidence>
<dbReference type="RefSeq" id="WP_179547137.1">
    <property type="nucleotide sequence ID" value="NZ_BSEW01000001.1"/>
</dbReference>
<dbReference type="EMBL" id="JACCBM010000001">
    <property type="protein sequence ID" value="NYD69885.1"/>
    <property type="molecule type" value="Genomic_DNA"/>
</dbReference>
<dbReference type="PANTHER" id="PTHR43479:SF11">
    <property type="entry name" value="ACREF_ENVCD OPERON REPRESSOR-RELATED"/>
    <property type="match status" value="1"/>
</dbReference>
<dbReference type="InterPro" id="IPR009057">
    <property type="entry name" value="Homeodomain-like_sf"/>
</dbReference>
<sequence>MSAAAGSNEELRRGLQESLDPRVARTRTGIAAAVHQLSDAGGELSVAAIARAAGISRASFYAHYASLDELADTLRRDAFLAIADLYQNDERPDAMRASQDRLVAHFAGNRALYAAVGALPVTKEGYLAGVRAMAAVIEEALLEHPARPAELAPEPTARYIVGAAYGLLDAWIAGEIVLEEEALADHLTRLLPSWFSGIR</sequence>
<dbReference type="Pfam" id="PF00440">
    <property type="entry name" value="TetR_N"/>
    <property type="match status" value="1"/>
</dbReference>
<keyword evidence="5" id="KW-1185">Reference proteome</keyword>
<dbReference type="AlphaFoldDB" id="A0A852SKZ7"/>
<name>A0A852SKZ7_9MICO</name>
<evidence type="ECO:0000313" key="4">
    <source>
        <dbReference type="EMBL" id="NYD69885.1"/>
    </source>
</evidence>
<evidence type="ECO:0000313" key="5">
    <source>
        <dbReference type="Proteomes" id="UP000549913"/>
    </source>
</evidence>
<dbReference type="GO" id="GO:0003677">
    <property type="term" value="F:DNA binding"/>
    <property type="evidence" value="ECO:0007669"/>
    <property type="project" value="UniProtKB-UniRule"/>
</dbReference>
<dbReference type="InterPro" id="IPR001647">
    <property type="entry name" value="HTH_TetR"/>
</dbReference>
<gene>
    <name evidence="4" type="ORF">BJ984_001043</name>
</gene>
<dbReference type="PANTHER" id="PTHR43479">
    <property type="entry name" value="ACREF/ENVCD OPERON REPRESSOR-RELATED"/>
    <property type="match status" value="1"/>
</dbReference>